<proteinExistence type="predicted"/>
<dbReference type="InParanoid" id="A0A061FW41"/>
<name>A0A061FW41_THECC</name>
<dbReference type="HOGENOM" id="CLU_3036267_0_0_1"/>
<organism evidence="2 3">
    <name type="scientific">Theobroma cacao</name>
    <name type="common">Cacao</name>
    <name type="synonym">Cocoa</name>
    <dbReference type="NCBI Taxonomy" id="3641"/>
    <lineage>
        <taxon>Eukaryota</taxon>
        <taxon>Viridiplantae</taxon>
        <taxon>Streptophyta</taxon>
        <taxon>Embryophyta</taxon>
        <taxon>Tracheophyta</taxon>
        <taxon>Spermatophyta</taxon>
        <taxon>Magnoliopsida</taxon>
        <taxon>eudicotyledons</taxon>
        <taxon>Gunneridae</taxon>
        <taxon>Pentapetalae</taxon>
        <taxon>rosids</taxon>
        <taxon>malvids</taxon>
        <taxon>Malvales</taxon>
        <taxon>Malvaceae</taxon>
        <taxon>Byttnerioideae</taxon>
        <taxon>Theobroma</taxon>
    </lineage>
</organism>
<dbReference type="Gramene" id="EOY19044">
    <property type="protein sequence ID" value="EOY19044"/>
    <property type="gene ID" value="TCM_043682"/>
</dbReference>
<keyword evidence="1" id="KW-0812">Transmembrane</keyword>
<sequence>MYLPPWWHTFYASVIKITHRLVAFSFFFLTDQNVKEKRKREKIWVSSRKSLLYYI</sequence>
<feature type="transmembrane region" description="Helical" evidence="1">
    <location>
        <begin position="6"/>
        <end position="30"/>
    </location>
</feature>
<protein>
    <submittedName>
        <fullName evidence="2">Uncharacterized protein</fullName>
    </submittedName>
</protein>
<gene>
    <name evidence="2" type="ORF">TCM_043682</name>
</gene>
<evidence type="ECO:0000313" key="2">
    <source>
        <dbReference type="EMBL" id="EOY19044.1"/>
    </source>
</evidence>
<keyword evidence="3" id="KW-1185">Reference proteome</keyword>
<dbReference type="EMBL" id="CM001888">
    <property type="protein sequence ID" value="EOY19044.1"/>
    <property type="molecule type" value="Genomic_DNA"/>
</dbReference>
<keyword evidence="1" id="KW-1133">Transmembrane helix</keyword>
<keyword evidence="1" id="KW-0472">Membrane</keyword>
<accession>A0A061FW41</accession>
<dbReference type="AlphaFoldDB" id="A0A061FW41"/>
<evidence type="ECO:0000313" key="3">
    <source>
        <dbReference type="Proteomes" id="UP000026915"/>
    </source>
</evidence>
<evidence type="ECO:0000256" key="1">
    <source>
        <dbReference type="SAM" id="Phobius"/>
    </source>
</evidence>
<dbReference type="Proteomes" id="UP000026915">
    <property type="component" value="Chromosome 10"/>
</dbReference>
<reference evidence="2 3" key="1">
    <citation type="journal article" date="2013" name="Genome Biol.">
        <title>The genome sequence of the most widely cultivated cacao type and its use to identify candidate genes regulating pod color.</title>
        <authorList>
            <person name="Motamayor J.C."/>
            <person name="Mockaitis K."/>
            <person name="Schmutz J."/>
            <person name="Haiminen N."/>
            <person name="Iii D.L."/>
            <person name="Cornejo O."/>
            <person name="Findley S.D."/>
            <person name="Zheng P."/>
            <person name="Utro F."/>
            <person name="Royaert S."/>
            <person name="Saski C."/>
            <person name="Jenkins J."/>
            <person name="Podicheti R."/>
            <person name="Zhao M."/>
            <person name="Scheffler B.E."/>
            <person name="Stack J.C."/>
            <person name="Feltus F.A."/>
            <person name="Mustiga G.M."/>
            <person name="Amores F."/>
            <person name="Phillips W."/>
            <person name="Marelli J.P."/>
            <person name="May G.D."/>
            <person name="Shapiro H."/>
            <person name="Ma J."/>
            <person name="Bustamante C.D."/>
            <person name="Schnell R.J."/>
            <person name="Main D."/>
            <person name="Gilbert D."/>
            <person name="Parida L."/>
            <person name="Kuhn D.N."/>
        </authorList>
    </citation>
    <scope>NUCLEOTIDE SEQUENCE [LARGE SCALE GENOMIC DNA]</scope>
    <source>
        <strain evidence="3">cv. Matina 1-6</strain>
    </source>
</reference>